<dbReference type="SUPFAM" id="SSF53474">
    <property type="entry name" value="alpha/beta-Hydrolases"/>
    <property type="match status" value="1"/>
</dbReference>
<organism evidence="2 3">
    <name type="scientific">Aspergillus puulaauensis</name>
    <dbReference type="NCBI Taxonomy" id="1220207"/>
    <lineage>
        <taxon>Eukaryota</taxon>
        <taxon>Fungi</taxon>
        <taxon>Dikarya</taxon>
        <taxon>Ascomycota</taxon>
        <taxon>Pezizomycotina</taxon>
        <taxon>Eurotiomycetes</taxon>
        <taxon>Eurotiomycetidae</taxon>
        <taxon>Eurotiales</taxon>
        <taxon>Aspergillaceae</taxon>
        <taxon>Aspergillus</taxon>
    </lineage>
</organism>
<keyword evidence="3" id="KW-1185">Reference proteome</keyword>
<dbReference type="KEGG" id="apuu:APUU_31672S"/>
<dbReference type="InterPro" id="IPR029058">
    <property type="entry name" value="AB_hydrolase_fold"/>
</dbReference>
<dbReference type="PANTHER" id="PTHR43194">
    <property type="entry name" value="HYDROLASE ALPHA/BETA FOLD FAMILY"/>
    <property type="match status" value="1"/>
</dbReference>
<dbReference type="RefSeq" id="XP_041555641.1">
    <property type="nucleotide sequence ID" value="XM_041702902.1"/>
</dbReference>
<dbReference type="OrthoDB" id="2851338at2759"/>
<feature type="domain" description="AB hydrolase-1" evidence="1">
    <location>
        <begin position="29"/>
        <end position="186"/>
    </location>
</feature>
<dbReference type="PRINTS" id="PR00111">
    <property type="entry name" value="ABHYDROLASE"/>
</dbReference>
<gene>
    <name evidence="2" type="ORF">APUU_31672S</name>
</gene>
<evidence type="ECO:0000313" key="3">
    <source>
        <dbReference type="Proteomes" id="UP000654913"/>
    </source>
</evidence>
<dbReference type="AlphaFoldDB" id="A0A7R7XLL2"/>
<dbReference type="InterPro" id="IPR050228">
    <property type="entry name" value="Carboxylesterase_BioH"/>
</dbReference>
<dbReference type="Proteomes" id="UP000654913">
    <property type="component" value="Chromosome 3"/>
</dbReference>
<reference evidence="2" key="1">
    <citation type="submission" date="2021-01" db="EMBL/GenBank/DDBJ databases">
        <authorList>
            <consortium name="Aspergillus puulaauensis MK2 genome sequencing consortium"/>
            <person name="Kazuki M."/>
            <person name="Futagami T."/>
        </authorList>
    </citation>
    <scope>NUCLEOTIDE SEQUENCE</scope>
    <source>
        <strain evidence="2">MK2</strain>
    </source>
</reference>
<reference evidence="2" key="2">
    <citation type="submission" date="2021-02" db="EMBL/GenBank/DDBJ databases">
        <title>Aspergillus puulaauensis MK2 genome sequence.</title>
        <authorList>
            <person name="Futagami T."/>
            <person name="Mori K."/>
            <person name="Kadooka C."/>
            <person name="Tanaka T."/>
        </authorList>
    </citation>
    <scope>NUCLEOTIDE SEQUENCE</scope>
    <source>
        <strain evidence="2">MK2</strain>
    </source>
</reference>
<sequence>MAYTTEIFTLPNGRQMAYTLSPGISDRIILLSNSLAEDLTSWDRVVPVLQDRGFRVLRYDQPGHGRSSTPSKAEQSSMTFDVMADEVHLLLNHLGISRLHAWIGVSMGGIKGVYFVSRHPGIVNKLIVSDAIAMSPAMAGITDNFAARARAVKEAGSVADDLAVTRKRWFGEEWMAKHPEETARMERSMATTTIAGLEACCTALGHPSFDLRPLYPSVGEGCDEALIVAGEKDADLPIKMQDMRNAVEDSFRSYGKKVPVQIKIVKSAGHVPYIDGFEDFCNIVTSFLSR</sequence>
<dbReference type="GeneID" id="64973452"/>
<protein>
    <recommendedName>
        <fullName evidence="1">AB hydrolase-1 domain-containing protein</fullName>
    </recommendedName>
</protein>
<accession>A0A7R7XLL2</accession>
<dbReference type="Pfam" id="PF00561">
    <property type="entry name" value="Abhydrolase_1"/>
    <property type="match status" value="1"/>
</dbReference>
<dbReference type="EMBL" id="AP024445">
    <property type="protein sequence ID" value="BCS23447.1"/>
    <property type="molecule type" value="Genomic_DNA"/>
</dbReference>
<dbReference type="Gene3D" id="3.40.50.1820">
    <property type="entry name" value="alpha/beta hydrolase"/>
    <property type="match status" value="1"/>
</dbReference>
<name>A0A7R7XLL2_9EURO</name>
<dbReference type="InterPro" id="IPR000073">
    <property type="entry name" value="AB_hydrolase_1"/>
</dbReference>
<proteinExistence type="predicted"/>
<dbReference type="PANTHER" id="PTHR43194:SF2">
    <property type="entry name" value="PEROXISOMAL MEMBRANE PROTEIN LPX1"/>
    <property type="match status" value="1"/>
</dbReference>
<evidence type="ECO:0000259" key="1">
    <source>
        <dbReference type="Pfam" id="PF00561"/>
    </source>
</evidence>
<evidence type="ECO:0000313" key="2">
    <source>
        <dbReference type="EMBL" id="BCS23447.1"/>
    </source>
</evidence>